<dbReference type="Proteomes" id="UP000316921">
    <property type="component" value="Chromosome"/>
</dbReference>
<dbReference type="GO" id="GO:0015562">
    <property type="term" value="F:efflux transmembrane transporter activity"/>
    <property type="evidence" value="ECO:0007669"/>
    <property type="project" value="InterPro"/>
</dbReference>
<keyword evidence="5" id="KW-1185">Reference proteome</keyword>
<dbReference type="SUPFAM" id="SSF56954">
    <property type="entry name" value="Outer membrane efflux proteins (OEP)"/>
    <property type="match status" value="1"/>
</dbReference>
<dbReference type="PANTHER" id="PTHR30203">
    <property type="entry name" value="OUTER MEMBRANE CATION EFFLUX PROTEIN"/>
    <property type="match status" value="1"/>
</dbReference>
<gene>
    <name evidence="4" type="ORF">Pla133_42740</name>
</gene>
<dbReference type="RefSeq" id="WP_145068800.1">
    <property type="nucleotide sequence ID" value="NZ_CP036287.1"/>
</dbReference>
<keyword evidence="3" id="KW-0732">Signal</keyword>
<dbReference type="InterPro" id="IPR003423">
    <property type="entry name" value="OMP_efflux"/>
</dbReference>
<comment type="similarity">
    <text evidence="1">Belongs to the outer membrane factor (OMF) (TC 1.B.17) family.</text>
</comment>
<dbReference type="Pfam" id="PF02321">
    <property type="entry name" value="OEP"/>
    <property type="match status" value="1"/>
</dbReference>
<organism evidence="4 5">
    <name type="scientific">Engelhardtia mirabilis</name>
    <dbReference type="NCBI Taxonomy" id="2528011"/>
    <lineage>
        <taxon>Bacteria</taxon>
        <taxon>Pseudomonadati</taxon>
        <taxon>Planctomycetota</taxon>
        <taxon>Planctomycetia</taxon>
        <taxon>Planctomycetia incertae sedis</taxon>
        <taxon>Engelhardtia</taxon>
    </lineage>
</organism>
<keyword evidence="2" id="KW-0175">Coiled coil</keyword>
<accession>A0A518BQC4</accession>
<dbReference type="Gene3D" id="1.20.1600.10">
    <property type="entry name" value="Outer membrane efflux proteins (OEP)"/>
    <property type="match status" value="1"/>
</dbReference>
<dbReference type="PROSITE" id="PS51257">
    <property type="entry name" value="PROKAR_LIPOPROTEIN"/>
    <property type="match status" value="1"/>
</dbReference>
<dbReference type="KEGG" id="pbap:Pla133_42740"/>
<evidence type="ECO:0000256" key="2">
    <source>
        <dbReference type="SAM" id="Coils"/>
    </source>
</evidence>
<name>A0A518BQC4_9BACT</name>
<protein>
    <submittedName>
        <fullName evidence="4">Outer membrane efflux protein</fullName>
    </submittedName>
</protein>
<evidence type="ECO:0000313" key="5">
    <source>
        <dbReference type="Proteomes" id="UP000316921"/>
    </source>
</evidence>
<dbReference type="InterPro" id="IPR010131">
    <property type="entry name" value="MdtP/NodT-like"/>
</dbReference>
<reference evidence="4 5" key="1">
    <citation type="submission" date="2019-02" db="EMBL/GenBank/DDBJ databases">
        <title>Deep-cultivation of Planctomycetes and their phenomic and genomic characterization uncovers novel biology.</title>
        <authorList>
            <person name="Wiegand S."/>
            <person name="Jogler M."/>
            <person name="Boedeker C."/>
            <person name="Pinto D."/>
            <person name="Vollmers J."/>
            <person name="Rivas-Marin E."/>
            <person name="Kohn T."/>
            <person name="Peeters S.H."/>
            <person name="Heuer A."/>
            <person name="Rast P."/>
            <person name="Oberbeckmann S."/>
            <person name="Bunk B."/>
            <person name="Jeske O."/>
            <person name="Meyerdierks A."/>
            <person name="Storesund J.E."/>
            <person name="Kallscheuer N."/>
            <person name="Luecker S."/>
            <person name="Lage O.M."/>
            <person name="Pohl T."/>
            <person name="Merkel B.J."/>
            <person name="Hornburger P."/>
            <person name="Mueller R.-W."/>
            <person name="Bruemmer F."/>
            <person name="Labrenz M."/>
            <person name="Spormann A.M."/>
            <person name="Op den Camp H."/>
            <person name="Overmann J."/>
            <person name="Amann R."/>
            <person name="Jetten M.S.M."/>
            <person name="Mascher T."/>
            <person name="Medema M.H."/>
            <person name="Devos D.P."/>
            <person name="Kaster A.-K."/>
            <person name="Ovreas L."/>
            <person name="Rohde M."/>
            <person name="Galperin M.Y."/>
            <person name="Jogler C."/>
        </authorList>
    </citation>
    <scope>NUCLEOTIDE SEQUENCE [LARGE SCALE GENOMIC DNA]</scope>
    <source>
        <strain evidence="4 5">Pla133</strain>
    </source>
</reference>
<evidence type="ECO:0000256" key="3">
    <source>
        <dbReference type="SAM" id="SignalP"/>
    </source>
</evidence>
<dbReference type="PANTHER" id="PTHR30203:SF24">
    <property type="entry name" value="BLR4935 PROTEIN"/>
    <property type="match status" value="1"/>
</dbReference>
<feature type="signal peptide" evidence="3">
    <location>
        <begin position="1"/>
        <end position="23"/>
    </location>
</feature>
<sequence precursor="true">MTRNAITRATRHTRIAVLLPALAACASAPRSVPGPAPEQVPIRSTRAPAVAPPAAEEFDPASATLDDYVRYALGHDPGLLAELERADAARERVGSAAQPPDPKLMVTEFVEQIQTRTGPNRRRVELTQPWPWFGTLDAREALADRTASWTESSARARAARTVERVERAYHEYAFGAVVARLLEEKVVLLENLASVVQWRVEAGAPQEDWLRLEIEVAELEARAQAAREQLVSQRIALSAAVGWWGEIPPPEAVEPAAMELDHAALEAMAMDRSPALRTAAAGLERARAQGHLADFAGRPDLAFSLVWLDVGDALDPAQPGSGDDPIGLGVSIGLPLWRGSYSAQRRAAEHEIRAARYAIDDRRAELSTELADILYRLESAGRDLELARDQLLPRAREAYDLGLASYQSGEGSLLDLFESERRVLGYEVDRWRAARDVHIQRARLQALTGSDQP</sequence>
<proteinExistence type="inferred from homology"/>
<feature type="coiled-coil region" evidence="2">
    <location>
        <begin position="209"/>
        <end position="236"/>
    </location>
</feature>
<feature type="chain" id="PRO_5022205459" evidence="3">
    <location>
        <begin position="24"/>
        <end position="453"/>
    </location>
</feature>
<dbReference type="EMBL" id="CP036287">
    <property type="protein sequence ID" value="QDU69158.1"/>
    <property type="molecule type" value="Genomic_DNA"/>
</dbReference>
<dbReference type="AlphaFoldDB" id="A0A518BQC4"/>
<evidence type="ECO:0000313" key="4">
    <source>
        <dbReference type="EMBL" id="QDU69158.1"/>
    </source>
</evidence>
<evidence type="ECO:0000256" key="1">
    <source>
        <dbReference type="ARBA" id="ARBA00007613"/>
    </source>
</evidence>